<name>A0A131YLW6_RHIAP</name>
<dbReference type="PANTHER" id="PTHR24366:SF96">
    <property type="entry name" value="LEUCINE RICH REPEAT CONTAINING 53"/>
    <property type="match status" value="1"/>
</dbReference>
<dbReference type="Pfam" id="PF13855">
    <property type="entry name" value="LRR_8"/>
    <property type="match status" value="2"/>
</dbReference>
<keyword evidence="2" id="KW-0677">Repeat</keyword>
<dbReference type="Gene3D" id="3.80.10.10">
    <property type="entry name" value="Ribonuclease Inhibitor"/>
    <property type="match status" value="1"/>
</dbReference>
<reference evidence="4" key="1">
    <citation type="journal article" date="2016" name="Ticks Tick Borne Dis.">
        <title>De novo assembly and annotation of the salivary gland transcriptome of Rhipicephalus appendiculatus male and female ticks during blood feeding.</title>
        <authorList>
            <person name="de Castro M.H."/>
            <person name="de Klerk D."/>
            <person name="Pienaar R."/>
            <person name="Latif A.A."/>
            <person name="Rees D.J."/>
            <person name="Mans B.J."/>
        </authorList>
    </citation>
    <scope>NUCLEOTIDE SEQUENCE</scope>
    <source>
        <tissue evidence="4">Salivary glands</tissue>
    </source>
</reference>
<keyword evidence="3" id="KW-0732">Signal</keyword>
<dbReference type="InterPro" id="IPR032675">
    <property type="entry name" value="LRR_dom_sf"/>
</dbReference>
<sequence>MFLSHHKRSTRRRYGASVLLALVSVVSGVTAHWLPLDCAKFAPGGPCNCTVHDRTPNNQSRNQVWITCSNVTSLEELGGILAPARHHRVDKFQLGVSTLGHLPSNLFLDVRVSEVHLWDTPLASFVQGDSDDALLGLQDTLRSLALRRCALNSSQPFHRMGHLRALEMLDLSFNQLTTVRGSWFKAQLSGSLRSLLLRGNRINRIENGAFAMLYRLFQLDLSQNNIATIERSMLPDTLMFLDLSDNRLSVLSPLLFDKMTSLRRVYLNGNRLTTLDRAVWAAVWSNPRLGVEMLGNPVVCDRRLCWLARLVPRECHSRDCQRSPADYRQLDGRCNAPPTMAGRHLAHVDCDSLVCGTACDSAARRAGDEYLANELSPFWR</sequence>
<evidence type="ECO:0000256" key="2">
    <source>
        <dbReference type="ARBA" id="ARBA00022737"/>
    </source>
</evidence>
<dbReference type="EMBL" id="GEDV01008999">
    <property type="protein sequence ID" value="JAP79558.1"/>
    <property type="molecule type" value="Transcribed_RNA"/>
</dbReference>
<dbReference type="PROSITE" id="PS51450">
    <property type="entry name" value="LRR"/>
    <property type="match status" value="2"/>
</dbReference>
<feature type="signal peptide" evidence="3">
    <location>
        <begin position="1"/>
        <end position="31"/>
    </location>
</feature>
<dbReference type="SMART" id="SM00369">
    <property type="entry name" value="LRR_TYP"/>
    <property type="match status" value="5"/>
</dbReference>
<evidence type="ECO:0000256" key="3">
    <source>
        <dbReference type="SAM" id="SignalP"/>
    </source>
</evidence>
<dbReference type="InterPro" id="IPR001611">
    <property type="entry name" value="Leu-rich_rpt"/>
</dbReference>
<proteinExistence type="predicted"/>
<dbReference type="InterPro" id="IPR003591">
    <property type="entry name" value="Leu-rich_rpt_typical-subtyp"/>
</dbReference>
<evidence type="ECO:0000313" key="4">
    <source>
        <dbReference type="EMBL" id="JAP79558.1"/>
    </source>
</evidence>
<feature type="chain" id="PRO_5007285520" evidence="3">
    <location>
        <begin position="32"/>
        <end position="380"/>
    </location>
</feature>
<dbReference type="PANTHER" id="PTHR24366">
    <property type="entry name" value="IG(IMMUNOGLOBULIN) AND LRR(LEUCINE RICH REPEAT) DOMAINS"/>
    <property type="match status" value="1"/>
</dbReference>
<organism evidence="4">
    <name type="scientific">Rhipicephalus appendiculatus</name>
    <name type="common">Brown ear tick</name>
    <dbReference type="NCBI Taxonomy" id="34631"/>
    <lineage>
        <taxon>Eukaryota</taxon>
        <taxon>Metazoa</taxon>
        <taxon>Ecdysozoa</taxon>
        <taxon>Arthropoda</taxon>
        <taxon>Chelicerata</taxon>
        <taxon>Arachnida</taxon>
        <taxon>Acari</taxon>
        <taxon>Parasitiformes</taxon>
        <taxon>Ixodida</taxon>
        <taxon>Ixodoidea</taxon>
        <taxon>Ixodidae</taxon>
        <taxon>Rhipicephalinae</taxon>
        <taxon>Rhipicephalus</taxon>
        <taxon>Rhipicephalus</taxon>
    </lineage>
</organism>
<accession>A0A131YLW6</accession>
<protein>
    <submittedName>
        <fullName evidence="4">Nyctalopin</fullName>
    </submittedName>
</protein>
<evidence type="ECO:0000256" key="1">
    <source>
        <dbReference type="ARBA" id="ARBA00022614"/>
    </source>
</evidence>
<dbReference type="SUPFAM" id="SSF52058">
    <property type="entry name" value="L domain-like"/>
    <property type="match status" value="1"/>
</dbReference>
<dbReference type="AlphaFoldDB" id="A0A131YLW6"/>
<keyword evidence="1" id="KW-0433">Leucine-rich repeat</keyword>